<dbReference type="Gene3D" id="1.20.120.20">
    <property type="entry name" value="Apolipoprotein"/>
    <property type="match status" value="1"/>
</dbReference>
<dbReference type="InterPro" id="IPR053058">
    <property type="entry name" value="Mulikevirus_tape_measure"/>
</dbReference>
<keyword evidence="4" id="KW-1185">Reference proteome</keyword>
<feature type="transmembrane region" description="Helical" evidence="1">
    <location>
        <begin position="415"/>
        <end position="437"/>
    </location>
</feature>
<feature type="transmembrane region" description="Helical" evidence="1">
    <location>
        <begin position="449"/>
        <end position="470"/>
    </location>
</feature>
<feature type="transmembrane region" description="Helical" evidence="1">
    <location>
        <begin position="355"/>
        <end position="378"/>
    </location>
</feature>
<proteinExistence type="predicted"/>
<dbReference type="RefSeq" id="WP_132769836.1">
    <property type="nucleotide sequence ID" value="NZ_SMAB01000017.1"/>
</dbReference>
<sequence>MKVGELFAVLGVDMSQYDKDLAVAQTKARTVGNTISDIFRNAVSFSIGMGLFNAIQNGFRSLVGTIFDFNTMMENAKIGFTTMLGSAQQAKSFLESLQDFADKTPFEFPQLQDSAKMLMAFGFEAKDVLPIMKAVGDAAAGVGGGEETISRITYALGQMRNAGRVTAQDMMQLTSAGIPAWHILAKAIGKTVPEVRKLAEEGLIPADKAVNVLVVGMEERFKDLMKNMENTWQGITSTIKDTLRGIIGKATEGAFEGLKNWLKGVRDWLQQFKSEIEKGGLQYAISEMFGPNVLFAFQMIGDAVKGIWGIISGLVNFIRSNWNIFRPMALGALLLFTSTKLVALGMNIASQATLFWKSIMAVANGTAKAASIGQILLANAINYYRLQMKLANAEGIASVGVFGAIKIAATAAWRAILGPIGIAIGAIAALIVAGILVYKNWDKVKYYGLQAWGALKIGIAYIVYGIISYYKLLLGWIPGIGEAFGKAQNALMDYINKEKTILATRKPGSPAEGSNDISELQKLKQLANRQNEIANSAGNAANAINKQADAIRNLGKAAKNTADNLQSFDEMHRLQQANTGSDGETGGLPPIKLPGVDLTNLSKGIEEATKQLGNLAKIDIPNTLSEIKKSGSEKLEGIKETFAKKWEEIKRRIGDVWDGLKSTLSWDNIKKKILDAWETFKNSDVVLKWNEIKSKIKQKYEELKTDLPNTWNGIKAKILEKWESFKNTDVATKWESIKNKILEKIGNLKTELPSKWSAVKNGILSAWETFKRSDVATKWESIKNKILEYFDHKKNPLTKPFEWGKNLIKNIVDGIKSKVNEVKKAGGTIAKIFKDLLGFSSPTKEGPGSTADKWMPNFMDMLAQGIYSNVSNIKAAVNATAGVLQGVAIQPQLGLAANNISVSRSQETPKSIYDRPIELTINLGGHTIFKEIINGINMVQRQAGKNLITI</sequence>
<dbReference type="Proteomes" id="UP000295788">
    <property type="component" value="Unassembled WGS sequence"/>
</dbReference>
<dbReference type="EMBL" id="SMAB01000017">
    <property type="protein sequence ID" value="TCS80383.1"/>
    <property type="molecule type" value="Genomic_DNA"/>
</dbReference>
<protein>
    <submittedName>
        <fullName evidence="3">Tape measure domain-containing protein</fullName>
    </submittedName>
</protein>
<gene>
    <name evidence="3" type="ORF">EDD72_11750</name>
</gene>
<keyword evidence="1" id="KW-0472">Membrane</keyword>
<reference evidence="3 4" key="1">
    <citation type="submission" date="2019-03" db="EMBL/GenBank/DDBJ databases">
        <title>Genomic Encyclopedia of Type Strains, Phase IV (KMG-IV): sequencing the most valuable type-strain genomes for metagenomic binning, comparative biology and taxonomic classification.</title>
        <authorList>
            <person name="Goeker M."/>
        </authorList>
    </citation>
    <scope>NUCLEOTIDE SEQUENCE [LARGE SCALE GENOMIC DNA]</scope>
    <source>
        <strain evidence="3 4">DSM 23802</strain>
    </source>
</reference>
<name>A0A4R3KBP5_9BACI</name>
<feature type="transmembrane region" description="Helical" evidence="1">
    <location>
        <begin position="295"/>
        <end position="318"/>
    </location>
</feature>
<feature type="transmembrane region" description="Helical" evidence="1">
    <location>
        <begin position="390"/>
        <end position="409"/>
    </location>
</feature>
<dbReference type="Pfam" id="PF20155">
    <property type="entry name" value="TMP_3"/>
    <property type="match status" value="1"/>
</dbReference>
<dbReference type="InterPro" id="IPR013491">
    <property type="entry name" value="Tape_meas_N"/>
</dbReference>
<organism evidence="3 4">
    <name type="scientific">Tepidibacillus fermentans</name>
    <dbReference type="NCBI Taxonomy" id="1281767"/>
    <lineage>
        <taxon>Bacteria</taxon>
        <taxon>Bacillati</taxon>
        <taxon>Bacillota</taxon>
        <taxon>Bacilli</taxon>
        <taxon>Bacillales</taxon>
        <taxon>Bacillaceae</taxon>
        <taxon>Tepidibacillus</taxon>
    </lineage>
</organism>
<keyword evidence="1" id="KW-0812">Transmembrane</keyword>
<evidence type="ECO:0000259" key="2">
    <source>
        <dbReference type="Pfam" id="PF20155"/>
    </source>
</evidence>
<feature type="domain" description="Tape measure protein N-terminal" evidence="2">
    <location>
        <begin position="66"/>
        <end position="250"/>
    </location>
</feature>
<evidence type="ECO:0000256" key="1">
    <source>
        <dbReference type="SAM" id="Phobius"/>
    </source>
</evidence>
<evidence type="ECO:0000313" key="3">
    <source>
        <dbReference type="EMBL" id="TCS80383.1"/>
    </source>
</evidence>
<dbReference type="PANTHER" id="PTHR38812:SF2">
    <property type="entry name" value="MU-LIKE PROPHAGE FLUMU PROTEIN GP42"/>
    <property type="match status" value="1"/>
</dbReference>
<dbReference type="PANTHER" id="PTHR38812">
    <property type="entry name" value="MU-LIKE PROPHAGE FLUMU PROTEIN GP42"/>
    <property type="match status" value="1"/>
</dbReference>
<dbReference type="OrthoDB" id="1779742at2"/>
<dbReference type="AlphaFoldDB" id="A0A4R3KBP5"/>
<dbReference type="NCBIfam" id="TIGR02675">
    <property type="entry name" value="tape_meas_nterm"/>
    <property type="match status" value="1"/>
</dbReference>
<keyword evidence="1" id="KW-1133">Transmembrane helix</keyword>
<accession>A0A4R3KBP5</accession>
<comment type="caution">
    <text evidence="3">The sequence shown here is derived from an EMBL/GenBank/DDBJ whole genome shotgun (WGS) entry which is preliminary data.</text>
</comment>
<evidence type="ECO:0000313" key="4">
    <source>
        <dbReference type="Proteomes" id="UP000295788"/>
    </source>
</evidence>
<feature type="transmembrane region" description="Helical" evidence="1">
    <location>
        <begin position="330"/>
        <end position="349"/>
    </location>
</feature>
<dbReference type="SUPFAM" id="SSF58113">
    <property type="entry name" value="Apolipoprotein A-I"/>
    <property type="match status" value="1"/>
</dbReference>